<accession>A0A0K2GGI8</accession>
<organism evidence="4 5">
    <name type="scientific">Nitrospira moscoviensis</name>
    <dbReference type="NCBI Taxonomy" id="42253"/>
    <lineage>
        <taxon>Bacteria</taxon>
        <taxon>Pseudomonadati</taxon>
        <taxon>Nitrospirota</taxon>
        <taxon>Nitrospiria</taxon>
        <taxon>Nitrospirales</taxon>
        <taxon>Nitrospiraceae</taxon>
        <taxon>Nitrospira</taxon>
    </lineage>
</organism>
<evidence type="ECO:0000259" key="3">
    <source>
        <dbReference type="Pfam" id="PF16861"/>
    </source>
</evidence>
<dbReference type="GO" id="GO:0003824">
    <property type="term" value="F:catalytic activity"/>
    <property type="evidence" value="ECO:0007669"/>
    <property type="project" value="InterPro"/>
</dbReference>
<evidence type="ECO:0000313" key="4">
    <source>
        <dbReference type="EMBL" id="ALA60075.1"/>
    </source>
</evidence>
<name>A0A0K2GGI8_NITMO</name>
<protein>
    <recommendedName>
        <fullName evidence="6">Carbamoyltransferase</fullName>
    </recommendedName>
</protein>
<dbReference type="InterPro" id="IPR043129">
    <property type="entry name" value="ATPase_NBD"/>
</dbReference>
<evidence type="ECO:0000256" key="1">
    <source>
        <dbReference type="ARBA" id="ARBA00006129"/>
    </source>
</evidence>
<dbReference type="STRING" id="42253.NITMOv2_3683"/>
<reference evidence="4 5" key="1">
    <citation type="journal article" date="2015" name="Proc. Natl. Acad. Sci. U.S.A.">
        <title>Expanded metabolic versatility of ubiquitous nitrite-oxidizing bacteria from the genus Nitrospira.</title>
        <authorList>
            <person name="Koch H."/>
            <person name="Lucker S."/>
            <person name="Albertsen M."/>
            <person name="Kitzinger K."/>
            <person name="Herbold C."/>
            <person name="Spieck E."/>
            <person name="Nielsen P.H."/>
            <person name="Wagner M."/>
            <person name="Daims H."/>
        </authorList>
    </citation>
    <scope>NUCLEOTIDE SEQUENCE [LARGE SCALE GENOMIC DNA]</scope>
    <source>
        <strain evidence="4 5">NSP M-1</strain>
    </source>
</reference>
<dbReference type="Proteomes" id="UP000069205">
    <property type="component" value="Chromosome"/>
</dbReference>
<dbReference type="PANTHER" id="PTHR34847:SF1">
    <property type="entry name" value="NODULATION PROTEIN U"/>
    <property type="match status" value="1"/>
</dbReference>
<dbReference type="SUPFAM" id="SSF53067">
    <property type="entry name" value="Actin-like ATPase domain"/>
    <property type="match status" value="1"/>
</dbReference>
<proteinExistence type="inferred from homology"/>
<gene>
    <name evidence="4" type="ORF">NITMOv2_3683</name>
</gene>
<keyword evidence="5" id="KW-1185">Reference proteome</keyword>
<feature type="domain" description="Carbamoyltransferase C-terminal" evidence="3">
    <location>
        <begin position="400"/>
        <end position="567"/>
    </location>
</feature>
<evidence type="ECO:0008006" key="6">
    <source>
        <dbReference type="Google" id="ProtNLM"/>
    </source>
</evidence>
<dbReference type="PATRIC" id="fig|42253.5.peg.3635"/>
<dbReference type="Pfam" id="PF02543">
    <property type="entry name" value="Carbam_trans_N"/>
    <property type="match status" value="1"/>
</dbReference>
<dbReference type="KEGG" id="nmv:NITMOv2_3683"/>
<dbReference type="CDD" id="cd24098">
    <property type="entry name" value="ASKHA_NBD_TobZ_N"/>
    <property type="match status" value="1"/>
</dbReference>
<feature type="domain" description="Carbamoyltransferase" evidence="2">
    <location>
        <begin position="4"/>
        <end position="346"/>
    </location>
</feature>
<comment type="similarity">
    <text evidence="1">Belongs to the NodU/CmcH family.</text>
</comment>
<dbReference type="EMBL" id="CP011801">
    <property type="protein sequence ID" value="ALA60075.1"/>
    <property type="molecule type" value="Genomic_DNA"/>
</dbReference>
<dbReference type="Gene3D" id="3.30.420.40">
    <property type="match status" value="2"/>
</dbReference>
<dbReference type="InterPro" id="IPR003696">
    <property type="entry name" value="Carbtransf_dom"/>
</dbReference>
<dbReference type="InterPro" id="IPR051338">
    <property type="entry name" value="NodU/CmcH_Carbamoyltrnsfr"/>
</dbReference>
<sequence>MLVLGLSNMRDAAAALVEDGRIVAAAEEERFVRIKHASGLPIHAIRYCLGERGISLRDVEAVAVPWKYWQIGRRAGLALSAMVRSPQLFRVKGRRSAERLSQEWAELALLRRRLSRRIDGTESVRPVFLDHHMCHAASSFLVSPFERAAVLVVDGASESHSTLLGSADGSTIRVLKRTPLPHSLGQFYAAMTAYLGFTPDQDEYIVMGLAAYGEPRYVDLLRTHVLRSQSDGDFTLNVRLLDFHLARVGVFSPRLIDLLGPHRRSGDEITPRHRDIAASVQGLLEEVLLHLARYLQEATRADALCLAGGVAYNCVANSRLRREAGFQEVYVPPAAGDSGAALGAALWHSARRGALRDRSVMRAAYWGPAFTEEDCRRALAAAGLRGQRLSDGDLCEKIAGELARGRLVFWFQGRMEWGPRALGHRSLLADPRREDIRAVINAKVKQRELFRPFAPSVLEEAAAKYFDLPAPSPFMLFTAPVKPEAKGLIPAVVHVDGSARVQTVDRESNPLFRRLLEAFARETGLPVLLNTSFNVQEPIVCTPQDAVACFLRTDVEWLALGNLLVERPDNVRGEA</sequence>
<dbReference type="InterPro" id="IPR038152">
    <property type="entry name" value="Carbam_trans_C_sf"/>
</dbReference>
<dbReference type="InterPro" id="IPR031730">
    <property type="entry name" value="Carbam_trans_C"/>
</dbReference>
<dbReference type="Gene3D" id="3.90.870.20">
    <property type="entry name" value="Carbamoyltransferase, C-terminal domain"/>
    <property type="match status" value="1"/>
</dbReference>
<dbReference type="PANTHER" id="PTHR34847">
    <property type="entry name" value="NODULATION PROTEIN U"/>
    <property type="match status" value="1"/>
</dbReference>
<dbReference type="Pfam" id="PF16861">
    <property type="entry name" value="Carbam_trans_C"/>
    <property type="match status" value="1"/>
</dbReference>
<dbReference type="AlphaFoldDB" id="A0A0K2GGI8"/>
<evidence type="ECO:0000313" key="5">
    <source>
        <dbReference type="Proteomes" id="UP000069205"/>
    </source>
</evidence>
<evidence type="ECO:0000259" key="2">
    <source>
        <dbReference type="Pfam" id="PF02543"/>
    </source>
</evidence>